<name>X1T913_9ZZZZ</name>
<protein>
    <submittedName>
        <fullName evidence="2">Uncharacterized protein</fullName>
    </submittedName>
</protein>
<gene>
    <name evidence="2" type="ORF">S12H4_11519</name>
</gene>
<reference evidence="2" key="1">
    <citation type="journal article" date="2014" name="Front. Microbiol.">
        <title>High frequency of phylogenetically diverse reductive dehalogenase-homologous genes in deep subseafloor sedimentary metagenomes.</title>
        <authorList>
            <person name="Kawai M."/>
            <person name="Futagami T."/>
            <person name="Toyoda A."/>
            <person name="Takaki Y."/>
            <person name="Nishi S."/>
            <person name="Hori S."/>
            <person name="Arai W."/>
            <person name="Tsubouchi T."/>
            <person name="Morono Y."/>
            <person name="Uchiyama I."/>
            <person name="Ito T."/>
            <person name="Fujiyama A."/>
            <person name="Inagaki F."/>
            <person name="Takami H."/>
        </authorList>
    </citation>
    <scope>NUCLEOTIDE SEQUENCE</scope>
    <source>
        <strain evidence="2">Expedition CK06-06</strain>
    </source>
</reference>
<dbReference type="EMBL" id="BARW01005191">
    <property type="protein sequence ID" value="GAI76454.1"/>
    <property type="molecule type" value="Genomic_DNA"/>
</dbReference>
<comment type="caution">
    <text evidence="2">The sequence shown here is derived from an EMBL/GenBank/DDBJ whole genome shotgun (WGS) entry which is preliminary data.</text>
</comment>
<keyword evidence="1" id="KW-1133">Transmembrane helix</keyword>
<accession>X1T913</accession>
<feature type="transmembrane region" description="Helical" evidence="1">
    <location>
        <begin position="5"/>
        <end position="28"/>
    </location>
</feature>
<evidence type="ECO:0000256" key="1">
    <source>
        <dbReference type="SAM" id="Phobius"/>
    </source>
</evidence>
<keyword evidence="1" id="KW-0812">Transmembrane</keyword>
<evidence type="ECO:0000313" key="2">
    <source>
        <dbReference type="EMBL" id="GAI76454.1"/>
    </source>
</evidence>
<proteinExistence type="predicted"/>
<organism evidence="2">
    <name type="scientific">marine sediment metagenome</name>
    <dbReference type="NCBI Taxonomy" id="412755"/>
    <lineage>
        <taxon>unclassified sequences</taxon>
        <taxon>metagenomes</taxon>
        <taxon>ecological metagenomes</taxon>
    </lineage>
</organism>
<feature type="transmembrane region" description="Helical" evidence="1">
    <location>
        <begin position="34"/>
        <end position="58"/>
    </location>
</feature>
<keyword evidence="1" id="KW-0472">Membrane</keyword>
<sequence>MNPKLLYSGIALMSAGVVGILFAVVMEIATGEPIYWLVMKITAGLFGVGGPLFGLAIARRGKRDSSKRNVW</sequence>
<dbReference type="AlphaFoldDB" id="X1T913"/>